<dbReference type="FunFam" id="3.40.50.300:FF:003800">
    <property type="entry name" value="Guanine nucleotide-binding protein G(k) subunit alpha"/>
    <property type="match status" value="1"/>
</dbReference>
<sequence>MGSTCSSPESKEQNRINSIIDKQIRKDEDNEIGNQKLLLLGTGECGKSTILKQINILHSSGYTKTDLKNVAGTVYSNIIQGMATLIKAKDQFYHEVTSPELDADAQHILALAESSKDAMPFIPLTFNSIKRLWHDPTVQKTFERRAEFQMMDTLVYFMNEIDRINDPEYIPTVDDMLRIRIPTMGVVQQVIEIKGTKFRIFDVGGQRSERRKWIHLFDNVNATIFISAINEYNQKLNEDGNANRMKESIKLFETICNSRWFVQAAMILFLNKRDLFEQKLKTTSINVLFSTYLGSNDYAECVAYIQLRFERLNKYADVKKIYTHVTCATDTNQIQLVIDSVVDMVIGRNLRGTGME</sequence>
<protein>
    <recommendedName>
        <fullName evidence="12">Guanine nucleotide-binding protein alpha-15 subunit</fullName>
    </recommendedName>
</protein>
<dbReference type="SMART" id="SM00275">
    <property type="entry name" value="G_alpha"/>
    <property type="match status" value="1"/>
</dbReference>
<feature type="binding site" evidence="13">
    <location>
        <begin position="44"/>
        <end position="49"/>
    </location>
    <ligand>
        <name>GTP</name>
        <dbReference type="ChEBI" id="CHEBI:37565"/>
    </ligand>
</feature>
<comment type="caution">
    <text evidence="15">The sequence shown here is derived from an EMBL/GenBank/DDBJ whole genome shotgun (WGS) entry which is preliminary data.</text>
</comment>
<reference evidence="16" key="1">
    <citation type="submission" date="2017-10" db="EMBL/GenBank/DDBJ databases">
        <title>Rapid genome shrinkage in a self-fertile nematode reveals novel sperm competition proteins.</title>
        <authorList>
            <person name="Yin D."/>
            <person name="Schwarz E.M."/>
            <person name="Thomas C.G."/>
            <person name="Felde R.L."/>
            <person name="Korf I.F."/>
            <person name="Cutter A.D."/>
            <person name="Schartner C.M."/>
            <person name="Ralston E.J."/>
            <person name="Meyer B.J."/>
            <person name="Haag E.S."/>
        </authorList>
    </citation>
    <scope>NUCLEOTIDE SEQUENCE [LARGE SCALE GENOMIC DNA]</scope>
    <source>
        <strain evidence="16">JU1422</strain>
    </source>
</reference>
<feature type="binding site" evidence="13">
    <location>
        <position position="328"/>
    </location>
    <ligand>
        <name>GTP</name>
        <dbReference type="ChEBI" id="CHEBI:37565"/>
    </ligand>
</feature>
<accession>A0A2G5VJZ7</accession>
<dbReference type="SUPFAM" id="SSF47895">
    <property type="entry name" value="Transducin (alpha subunit), insertion domain"/>
    <property type="match status" value="1"/>
</dbReference>
<dbReference type="InterPro" id="IPR001019">
    <property type="entry name" value="Gprotein_alpha_su"/>
</dbReference>
<evidence type="ECO:0000256" key="2">
    <source>
        <dbReference type="ARBA" id="ARBA00005804"/>
    </source>
</evidence>
<keyword evidence="4" id="KW-0519">Myristate</keyword>
<dbReference type="GO" id="GO:0046872">
    <property type="term" value="F:metal ion binding"/>
    <property type="evidence" value="ECO:0007669"/>
    <property type="project" value="UniProtKB-KW"/>
</dbReference>
<organism evidence="15 16">
    <name type="scientific">Caenorhabditis nigoni</name>
    <dbReference type="NCBI Taxonomy" id="1611254"/>
    <lineage>
        <taxon>Eukaryota</taxon>
        <taxon>Metazoa</taxon>
        <taxon>Ecdysozoa</taxon>
        <taxon>Nematoda</taxon>
        <taxon>Chromadorea</taxon>
        <taxon>Rhabditida</taxon>
        <taxon>Rhabditina</taxon>
        <taxon>Rhabditomorpha</taxon>
        <taxon>Rhabditoidea</taxon>
        <taxon>Rhabditidae</taxon>
        <taxon>Peloderinae</taxon>
        <taxon>Caenorhabditis</taxon>
    </lineage>
</organism>
<dbReference type="SUPFAM" id="SSF52540">
    <property type="entry name" value="P-loop containing nucleoside triphosphate hydrolases"/>
    <property type="match status" value="1"/>
</dbReference>
<dbReference type="GO" id="GO:0005737">
    <property type="term" value="C:cytoplasm"/>
    <property type="evidence" value="ECO:0007669"/>
    <property type="project" value="TreeGrafter"/>
</dbReference>
<dbReference type="GO" id="GO:0003924">
    <property type="term" value="F:GTPase activity"/>
    <property type="evidence" value="ECO:0007669"/>
    <property type="project" value="InterPro"/>
</dbReference>
<dbReference type="GO" id="GO:0031683">
    <property type="term" value="F:G-protein beta/gamma-subunit complex binding"/>
    <property type="evidence" value="ECO:0007669"/>
    <property type="project" value="InterPro"/>
</dbReference>
<dbReference type="PANTHER" id="PTHR10218:SF323">
    <property type="entry name" value="GUANINE NUCLEOTIDE-BINDING PROTEIN ALPHA-15 SUBUNIT"/>
    <property type="match status" value="1"/>
</dbReference>
<evidence type="ECO:0000256" key="11">
    <source>
        <dbReference type="ARBA" id="ARBA00023288"/>
    </source>
</evidence>
<evidence type="ECO:0000256" key="14">
    <source>
        <dbReference type="PIRSR" id="PIRSR601019-2"/>
    </source>
</evidence>
<dbReference type="SMR" id="A0A2G5VJZ7"/>
<evidence type="ECO:0000256" key="7">
    <source>
        <dbReference type="ARBA" id="ARBA00022842"/>
    </source>
</evidence>
<dbReference type="GO" id="GO:0007188">
    <property type="term" value="P:adenylate cyclase-modulating G protein-coupled receptor signaling pathway"/>
    <property type="evidence" value="ECO:0007669"/>
    <property type="project" value="TreeGrafter"/>
</dbReference>
<dbReference type="GO" id="GO:0001664">
    <property type="term" value="F:G protein-coupled receptor binding"/>
    <property type="evidence" value="ECO:0007669"/>
    <property type="project" value="TreeGrafter"/>
</dbReference>
<feature type="binding site" evidence="14">
    <location>
        <position position="48"/>
    </location>
    <ligand>
        <name>Mg(2+)</name>
        <dbReference type="ChEBI" id="CHEBI:18420"/>
    </ligand>
</feature>
<dbReference type="PROSITE" id="PS51882">
    <property type="entry name" value="G_ALPHA"/>
    <property type="match status" value="1"/>
</dbReference>
<dbReference type="PANTHER" id="PTHR10218">
    <property type="entry name" value="GTP-BINDING PROTEIN ALPHA SUBUNIT"/>
    <property type="match status" value="1"/>
</dbReference>
<evidence type="ECO:0000256" key="12">
    <source>
        <dbReference type="ARBA" id="ARBA00072359"/>
    </source>
</evidence>
<evidence type="ECO:0000256" key="13">
    <source>
        <dbReference type="PIRSR" id="PIRSR601019-1"/>
    </source>
</evidence>
<evidence type="ECO:0000256" key="10">
    <source>
        <dbReference type="ARBA" id="ARBA00023224"/>
    </source>
</evidence>
<dbReference type="GO" id="GO:0005525">
    <property type="term" value="F:GTP binding"/>
    <property type="evidence" value="ECO:0007669"/>
    <property type="project" value="UniProtKB-KW"/>
</dbReference>
<keyword evidence="7 14" id="KW-0460">Magnesium</keyword>
<dbReference type="PRINTS" id="PR00318">
    <property type="entry name" value="GPROTEINA"/>
</dbReference>
<keyword evidence="10" id="KW-0807">Transducer</keyword>
<keyword evidence="6 13" id="KW-0547">Nucleotide-binding</keyword>
<feature type="binding site" evidence="13">
    <location>
        <begin position="202"/>
        <end position="206"/>
    </location>
    <ligand>
        <name>GTP</name>
        <dbReference type="ChEBI" id="CHEBI:37565"/>
    </ligand>
</feature>
<evidence type="ECO:0000256" key="5">
    <source>
        <dbReference type="ARBA" id="ARBA00022723"/>
    </source>
</evidence>
<comment type="function">
    <text evidence="1">Guanine nucleotide-binding proteins (G proteins) are involved as modulators or transducers in various transmembrane signaling systems.</text>
</comment>
<dbReference type="STRING" id="1611254.A0A2G5VJZ7"/>
<keyword evidence="9" id="KW-0564">Palmitate</keyword>
<keyword evidence="5 14" id="KW-0479">Metal-binding</keyword>
<name>A0A2G5VJZ7_9PELO</name>
<dbReference type="CDD" id="cd00066">
    <property type="entry name" value="G-alpha"/>
    <property type="match status" value="1"/>
</dbReference>
<dbReference type="AlphaFoldDB" id="A0A2G5VJZ7"/>
<evidence type="ECO:0000256" key="8">
    <source>
        <dbReference type="ARBA" id="ARBA00023134"/>
    </source>
</evidence>
<gene>
    <name evidence="15" type="primary">Cni-gpa-15</name>
    <name evidence="15" type="synonym">Cnig_chr_I.g2326</name>
    <name evidence="15" type="ORF">B9Z55_002326</name>
</gene>
<feature type="binding site" evidence="13">
    <location>
        <begin position="271"/>
        <end position="274"/>
    </location>
    <ligand>
        <name>GTP</name>
        <dbReference type="ChEBI" id="CHEBI:37565"/>
    </ligand>
</feature>
<dbReference type="Pfam" id="PF00503">
    <property type="entry name" value="G-alpha"/>
    <property type="match status" value="1"/>
</dbReference>
<keyword evidence="8 13" id="KW-0342">GTP-binding</keyword>
<dbReference type="FunFam" id="1.10.400.10:FF:000030">
    <property type="entry name" value="Guanine nucleotide-binding protein alpha-8 subunit"/>
    <property type="match status" value="1"/>
</dbReference>
<feature type="binding site" evidence="14">
    <location>
        <position position="183"/>
    </location>
    <ligand>
        <name>Mg(2+)</name>
        <dbReference type="ChEBI" id="CHEBI:18420"/>
    </ligand>
</feature>
<comment type="subunit">
    <text evidence="3">G proteins are composed of 3 units; alpha, beta and gamma. The alpha chain contains the guanine nucleotide binding site.</text>
</comment>
<evidence type="ECO:0000256" key="6">
    <source>
        <dbReference type="ARBA" id="ARBA00022741"/>
    </source>
</evidence>
<keyword evidence="11" id="KW-0449">Lipoprotein</keyword>
<evidence type="ECO:0000256" key="3">
    <source>
        <dbReference type="ARBA" id="ARBA00011356"/>
    </source>
</evidence>
<keyword evidence="16" id="KW-1185">Reference proteome</keyword>
<evidence type="ECO:0000256" key="4">
    <source>
        <dbReference type="ARBA" id="ARBA00022707"/>
    </source>
</evidence>
<evidence type="ECO:0000256" key="1">
    <source>
        <dbReference type="ARBA" id="ARBA00003069"/>
    </source>
</evidence>
<dbReference type="InterPro" id="IPR027417">
    <property type="entry name" value="P-loop_NTPase"/>
</dbReference>
<comment type="similarity">
    <text evidence="2">Belongs to the G-alpha family.</text>
</comment>
<evidence type="ECO:0000256" key="9">
    <source>
        <dbReference type="ARBA" id="ARBA00023139"/>
    </source>
</evidence>
<dbReference type="Gene3D" id="3.40.50.300">
    <property type="entry name" value="P-loop containing nucleotide triphosphate hydrolases"/>
    <property type="match status" value="1"/>
</dbReference>
<dbReference type="GO" id="GO:0005834">
    <property type="term" value="C:heterotrimeric G-protein complex"/>
    <property type="evidence" value="ECO:0007669"/>
    <property type="project" value="TreeGrafter"/>
</dbReference>
<feature type="binding site" evidence="13">
    <location>
        <begin position="177"/>
        <end position="183"/>
    </location>
    <ligand>
        <name>GTP</name>
        <dbReference type="ChEBI" id="CHEBI:37565"/>
    </ligand>
</feature>
<evidence type="ECO:0000313" key="15">
    <source>
        <dbReference type="EMBL" id="PIC52072.1"/>
    </source>
</evidence>
<proteinExistence type="inferred from homology"/>
<dbReference type="EMBL" id="PDUG01000001">
    <property type="protein sequence ID" value="PIC52072.1"/>
    <property type="molecule type" value="Genomic_DNA"/>
</dbReference>
<dbReference type="Gene3D" id="1.10.400.10">
    <property type="entry name" value="GI Alpha 1, domain 2-like"/>
    <property type="match status" value="1"/>
</dbReference>
<dbReference type="OrthoDB" id="5817230at2759"/>
<evidence type="ECO:0000313" key="16">
    <source>
        <dbReference type="Proteomes" id="UP000230233"/>
    </source>
</evidence>
<dbReference type="InterPro" id="IPR011025">
    <property type="entry name" value="GproteinA_insert"/>
</dbReference>
<dbReference type="Proteomes" id="UP000230233">
    <property type="component" value="Chromosome I"/>
</dbReference>